<reference evidence="14" key="1">
    <citation type="submission" date="2013-06" db="EMBL/GenBank/DDBJ databases">
        <authorList>
            <person name="Mazano-Marin A."/>
        </authorList>
    </citation>
    <scope>NUCLEOTIDE SEQUENCE</scope>
    <source>
        <strain evidence="14">SCt-VLC</strain>
    </source>
</reference>
<evidence type="ECO:0000256" key="4">
    <source>
        <dbReference type="ARBA" id="ARBA00022692"/>
    </source>
</evidence>
<evidence type="ECO:0000256" key="11">
    <source>
        <dbReference type="PROSITE-ProRule" id="PRU00278"/>
    </source>
</evidence>
<evidence type="ECO:0000256" key="10">
    <source>
        <dbReference type="ARBA" id="ARBA00042775"/>
    </source>
</evidence>
<evidence type="ECO:0000256" key="5">
    <source>
        <dbReference type="ARBA" id="ARBA00022989"/>
    </source>
</evidence>
<evidence type="ECO:0000256" key="8">
    <source>
        <dbReference type="ARBA" id="ARBA00038408"/>
    </source>
</evidence>
<evidence type="ECO:0000256" key="6">
    <source>
        <dbReference type="ARBA" id="ARBA00023136"/>
    </source>
</evidence>
<comment type="similarity">
    <text evidence="8">Belongs to the PpiD chaperone family.</text>
</comment>
<dbReference type="EMBL" id="FR904231">
    <property type="protein sequence ID" value="CDG47190.1"/>
    <property type="molecule type" value="Genomic_DNA"/>
</dbReference>
<dbReference type="Gene3D" id="1.10.4030.10">
    <property type="entry name" value="Porin chaperone SurA, peptide-binding domain"/>
    <property type="match status" value="1"/>
</dbReference>
<keyword evidence="2" id="KW-1003">Cell membrane</keyword>
<gene>
    <name evidence="14" type="primary">ppiD</name>
    <name evidence="14" type="ORF">SCTVLC_0428</name>
</gene>
<dbReference type="NCBIfam" id="NF008054">
    <property type="entry name" value="PRK10788.1"/>
    <property type="match status" value="1"/>
</dbReference>
<dbReference type="InterPro" id="IPR000297">
    <property type="entry name" value="PPIase_PpiC"/>
</dbReference>
<dbReference type="OrthoDB" id="9812372at2"/>
<dbReference type="RefSeq" id="WP_061769856.1">
    <property type="nucleotide sequence ID" value="NZ_FR904231.1"/>
</dbReference>
<dbReference type="InterPro" id="IPR027304">
    <property type="entry name" value="Trigger_fact/SurA_dom_sf"/>
</dbReference>
<dbReference type="Pfam" id="PF13624">
    <property type="entry name" value="SurA_N_3"/>
    <property type="match status" value="1"/>
</dbReference>
<dbReference type="GO" id="GO:0005886">
    <property type="term" value="C:plasma membrane"/>
    <property type="evidence" value="ECO:0007669"/>
    <property type="project" value="UniProtKB-SubCell"/>
</dbReference>
<keyword evidence="11" id="KW-0697">Rotamase</keyword>
<dbReference type="SUPFAM" id="SSF54534">
    <property type="entry name" value="FKBP-like"/>
    <property type="match status" value="1"/>
</dbReference>
<evidence type="ECO:0000256" key="9">
    <source>
        <dbReference type="ARBA" id="ARBA00040743"/>
    </source>
</evidence>
<keyword evidence="5 12" id="KW-1133">Transmembrane helix</keyword>
<reference evidence="14" key="2">
    <citation type="journal article" date="2014" name="Genome Biol. Evol.">
        <title>Settling down: the genome of Serratia symbiotica from the aphid Cinara tujafilina zooms in on the process of accommodation to a cooperative intracellular life.</title>
        <authorList>
            <person name="Manzano-Marin A."/>
            <person name="Latorre A."/>
        </authorList>
    </citation>
    <scope>NUCLEOTIDE SEQUENCE</scope>
    <source>
        <strain evidence="14">SCt-VLC</strain>
    </source>
</reference>
<keyword evidence="7" id="KW-0143">Chaperone</keyword>
<evidence type="ECO:0000256" key="1">
    <source>
        <dbReference type="ARBA" id="ARBA00004382"/>
    </source>
</evidence>
<accession>A0A068RC69</accession>
<dbReference type="Pfam" id="PF13145">
    <property type="entry name" value="Rotamase_2"/>
    <property type="match status" value="1"/>
</dbReference>
<dbReference type="InterPro" id="IPR046357">
    <property type="entry name" value="PPIase_dom_sf"/>
</dbReference>
<evidence type="ECO:0000256" key="7">
    <source>
        <dbReference type="ARBA" id="ARBA00023186"/>
    </source>
</evidence>
<evidence type="ECO:0000256" key="12">
    <source>
        <dbReference type="SAM" id="Phobius"/>
    </source>
</evidence>
<comment type="subcellular location">
    <subcellularLocation>
        <location evidence="1">Cell inner membrane</location>
        <topology evidence="1">Single-pass type II membrane protein</topology>
        <orientation evidence="1">Periplasmic side</orientation>
    </subcellularLocation>
</comment>
<sequence length="628" mass="69127">MMDNLRAAANHVALKIILALIILSFILTGVGNYLIGGFGDYAAKVNGQVIERAQLEQVFQSERQRMQQQLGDQFSVLAGNEGYMQRMRQQVLSQLIDNMLLAQYAKKLGLSVSDEQIKNATRKTPYFQTDGQFDNAKYLDLLGSMGYTADDFAQSMRQQLVNQQVTQAFGESGFVLPAESQAMAALLLQQRNVRLATIDLSALQAKQNISDDELKAYYQQNQNSFIAPEQIKVSYISIDAVSMQDKVKVSDADISAYYDRHKSSYGQPERKNYSVIQLKTETEANMVLSELKKGGDFATLAKDKSTDIISRRTGGELGWLEPETTADELKQAHLTEKGQLSSVVKSSIGYLIVRLNDIEPEKMKPLSDVHETIAKQVRREKALDAYYALQQKVSAAATSDNESLASAEEVAGVKAAQTGWFTRDSIPAALNFKPVVQSIFDGSLLGENGAPGSNSDVITVEGDRAFVVRVTAHKAEGIEPFDQVKDRVAERVKHNKALEKAKLQGEQLLVELKQGKGDEAMKAAGLSFGSVQKMVRASEDNPLVENVFALPHPQEGKPVYGMSQDRQDNVVLIALDVVKPGSLPADEMKTFVSKMEQSAASGTFYSLLAILRKDAKINMGAAEQYQPQ</sequence>
<keyword evidence="11 14" id="KW-0413">Isomerase</keyword>
<feature type="domain" description="PpiC" evidence="13">
    <location>
        <begin position="268"/>
        <end position="357"/>
    </location>
</feature>
<evidence type="ECO:0000256" key="3">
    <source>
        <dbReference type="ARBA" id="ARBA00022519"/>
    </source>
</evidence>
<evidence type="ECO:0000313" key="14">
    <source>
        <dbReference type="EMBL" id="CDG47190.1"/>
    </source>
</evidence>
<dbReference type="PANTHER" id="PTHR47529:SF1">
    <property type="entry name" value="PERIPLASMIC CHAPERONE PPID"/>
    <property type="match status" value="1"/>
</dbReference>
<evidence type="ECO:0000256" key="2">
    <source>
        <dbReference type="ARBA" id="ARBA00022475"/>
    </source>
</evidence>
<dbReference type="InterPro" id="IPR023058">
    <property type="entry name" value="PPIase_PpiC_CS"/>
</dbReference>
<keyword evidence="6 12" id="KW-0472">Membrane</keyword>
<dbReference type="PROSITE" id="PS01096">
    <property type="entry name" value="PPIC_PPIASE_1"/>
    <property type="match status" value="1"/>
</dbReference>
<feature type="transmembrane region" description="Helical" evidence="12">
    <location>
        <begin position="12"/>
        <end position="35"/>
    </location>
</feature>
<dbReference type="SUPFAM" id="SSF109998">
    <property type="entry name" value="Triger factor/SurA peptide-binding domain-like"/>
    <property type="match status" value="1"/>
</dbReference>
<dbReference type="PANTHER" id="PTHR47529">
    <property type="entry name" value="PEPTIDYL-PROLYL CIS-TRANS ISOMERASE D"/>
    <property type="match status" value="1"/>
</dbReference>
<protein>
    <recommendedName>
        <fullName evidence="9">Periplasmic chaperone PpiD</fullName>
    </recommendedName>
    <alternativeName>
        <fullName evidence="10">Periplasmic folding chaperone</fullName>
    </alternativeName>
</protein>
<keyword evidence="4 12" id="KW-0812">Transmembrane</keyword>
<dbReference type="AlphaFoldDB" id="A0A068RC69"/>
<organism evidence="14">
    <name type="scientific">Serratia symbiotica SCt-VLC</name>
    <dbReference type="NCBI Taxonomy" id="1347341"/>
    <lineage>
        <taxon>Bacteria</taxon>
        <taxon>Pseudomonadati</taxon>
        <taxon>Pseudomonadota</taxon>
        <taxon>Gammaproteobacteria</taxon>
        <taxon>Enterobacterales</taxon>
        <taxon>Yersiniaceae</taxon>
        <taxon>Serratia</taxon>
        <taxon>Serratia symbiotica</taxon>
    </lineage>
</organism>
<evidence type="ECO:0000259" key="13">
    <source>
        <dbReference type="PROSITE" id="PS50198"/>
    </source>
</evidence>
<dbReference type="GO" id="GO:0003755">
    <property type="term" value="F:peptidyl-prolyl cis-trans isomerase activity"/>
    <property type="evidence" value="ECO:0007669"/>
    <property type="project" value="UniProtKB-KW"/>
</dbReference>
<keyword evidence="3" id="KW-0997">Cell inner membrane</keyword>
<dbReference type="InterPro" id="IPR052029">
    <property type="entry name" value="PpiD_chaperone"/>
</dbReference>
<dbReference type="Gene3D" id="3.10.50.40">
    <property type="match status" value="1"/>
</dbReference>
<dbReference type="PROSITE" id="PS50198">
    <property type="entry name" value="PPIC_PPIASE_2"/>
    <property type="match status" value="1"/>
</dbReference>
<name>A0A068RC69_9GAMM</name>
<proteinExistence type="inferred from homology"/>